<organism evidence="3 4">
    <name type="scientific">Emericellopsis atlantica</name>
    <dbReference type="NCBI Taxonomy" id="2614577"/>
    <lineage>
        <taxon>Eukaryota</taxon>
        <taxon>Fungi</taxon>
        <taxon>Dikarya</taxon>
        <taxon>Ascomycota</taxon>
        <taxon>Pezizomycotina</taxon>
        <taxon>Sordariomycetes</taxon>
        <taxon>Hypocreomycetidae</taxon>
        <taxon>Hypocreales</taxon>
        <taxon>Bionectriaceae</taxon>
        <taxon>Emericellopsis</taxon>
    </lineage>
</organism>
<feature type="region of interest" description="Disordered" evidence="2">
    <location>
        <begin position="124"/>
        <end position="227"/>
    </location>
</feature>
<dbReference type="GeneID" id="70290266"/>
<dbReference type="AlphaFoldDB" id="A0A9P7ZFA6"/>
<dbReference type="Proteomes" id="UP000887229">
    <property type="component" value="Unassembled WGS sequence"/>
</dbReference>
<comment type="caution">
    <text evidence="3">The sequence shown here is derived from an EMBL/GenBank/DDBJ whole genome shotgun (WGS) entry which is preliminary data.</text>
</comment>
<reference evidence="3" key="1">
    <citation type="journal article" date="2021" name="IMA Fungus">
        <title>Genomic characterization of three marine fungi, including Emericellopsis atlantica sp. nov. with signatures of a generalist lifestyle and marine biomass degradation.</title>
        <authorList>
            <person name="Hagestad O.C."/>
            <person name="Hou L."/>
            <person name="Andersen J.H."/>
            <person name="Hansen E.H."/>
            <person name="Altermark B."/>
            <person name="Li C."/>
            <person name="Kuhnert E."/>
            <person name="Cox R.J."/>
            <person name="Crous P.W."/>
            <person name="Spatafora J.W."/>
            <person name="Lail K."/>
            <person name="Amirebrahimi M."/>
            <person name="Lipzen A."/>
            <person name="Pangilinan J."/>
            <person name="Andreopoulos W."/>
            <person name="Hayes R.D."/>
            <person name="Ng V."/>
            <person name="Grigoriev I.V."/>
            <person name="Jackson S.A."/>
            <person name="Sutton T.D.S."/>
            <person name="Dobson A.D.W."/>
            <person name="Rama T."/>
        </authorList>
    </citation>
    <scope>NUCLEOTIDE SEQUENCE</scope>
    <source>
        <strain evidence="3">TS7</strain>
    </source>
</reference>
<sequence>MSEASIGPMRIEGDATVSTVHVALHPMLIPHQATATATDFDVPASNDVLRRGPDHEQRQTSGQRTPALDVGEHLWSGMEFHQDVERTTWSLEMTGPSLLGLQHQEMRTCNSKTSSCTSSWARLTEEARDPTGPGAVKPSTLSPETKDDHPPDPNLPASRSSSQRPGSELGFAPEPHGINVGPRSPGQVRIDSWSTINESNHDEGSPSTASTDSHSQFSWVSGSGTIGMDSVARENQKSFPPRTPLDPRPLDAEARAAKTLRVRSWISKQSPTGHDKSNLQLHSPESSENEDLDHDAVSTTSEAPSSSAVSSHDAESINRGVQHYWRKMKTHQARIQKLSKRLGEVNKRLGKIRPKLRVAANDFMKELRTTSHQKQLLSSDDLVRIVWAGLPRMQRLQDVTFSLEEALDDLRQQLSKEQKLFSKAEVQFYSLLGHDIDESSTESTYESSEASFDASEPDTDLLGIPMARSTNDNHPLFQDLESAIGQYLSIMMYLQDARDNRAVLQDIVDRRTALGAPISEETRDGLDETVSNEARYLKLVDSKLAVINDLKQKTMARDVLSARTTTRVASVLYRDDNTKPGSTESEGVQQKESPKVVIPNFLKLLWPAYRLPTTTASGKEDTRQDMRPEERHGQASYPQLLSGQSCSLNRARGDGAHFVNEWLLDQVRESRRNADKLFVNFTHRLAVRNPGTWQNDVLKYWHRDGTDKIMKDAEACYSAYYHTGHESVQLLSRRASHVGATSPALKQETEPIRRRVPLSRASRRSRVRSLGW</sequence>
<feature type="region of interest" description="Disordered" evidence="2">
    <location>
        <begin position="261"/>
        <end position="316"/>
    </location>
</feature>
<evidence type="ECO:0000256" key="1">
    <source>
        <dbReference type="SAM" id="Coils"/>
    </source>
</evidence>
<feature type="compositionally biased region" description="Polar residues" evidence="2">
    <location>
        <begin position="266"/>
        <end position="286"/>
    </location>
</feature>
<dbReference type="RefSeq" id="XP_046114337.1">
    <property type="nucleotide sequence ID" value="XM_046259363.1"/>
</dbReference>
<feature type="region of interest" description="Disordered" evidence="2">
    <location>
        <begin position="739"/>
        <end position="772"/>
    </location>
</feature>
<feature type="coiled-coil region" evidence="1">
    <location>
        <begin position="393"/>
        <end position="427"/>
    </location>
</feature>
<proteinExistence type="predicted"/>
<keyword evidence="1" id="KW-0175">Coiled coil</keyword>
<evidence type="ECO:0000256" key="2">
    <source>
        <dbReference type="SAM" id="MobiDB-lite"/>
    </source>
</evidence>
<feature type="region of interest" description="Disordered" evidence="2">
    <location>
        <begin position="615"/>
        <end position="636"/>
    </location>
</feature>
<feature type="compositionally biased region" description="Low complexity" evidence="2">
    <location>
        <begin position="297"/>
        <end position="311"/>
    </location>
</feature>
<name>A0A9P7ZFA6_9HYPO</name>
<gene>
    <name evidence="3" type="ORF">F5Z01DRAFT_374454</name>
</gene>
<dbReference type="EMBL" id="MU251278">
    <property type="protein sequence ID" value="KAG9250413.1"/>
    <property type="molecule type" value="Genomic_DNA"/>
</dbReference>
<feature type="compositionally biased region" description="Basic residues" evidence="2">
    <location>
        <begin position="754"/>
        <end position="772"/>
    </location>
</feature>
<feature type="compositionally biased region" description="Polar residues" evidence="2">
    <location>
        <begin position="205"/>
        <end position="223"/>
    </location>
</feature>
<dbReference type="OrthoDB" id="3553547at2759"/>
<feature type="compositionally biased region" description="Basic and acidic residues" evidence="2">
    <location>
        <begin position="618"/>
        <end position="633"/>
    </location>
</feature>
<keyword evidence="4" id="KW-1185">Reference proteome</keyword>
<evidence type="ECO:0000313" key="3">
    <source>
        <dbReference type="EMBL" id="KAG9250413.1"/>
    </source>
</evidence>
<protein>
    <submittedName>
        <fullName evidence="3">Uncharacterized protein</fullName>
    </submittedName>
</protein>
<accession>A0A9P7ZFA6</accession>
<evidence type="ECO:0000313" key="4">
    <source>
        <dbReference type="Proteomes" id="UP000887229"/>
    </source>
</evidence>